<evidence type="ECO:0000313" key="3">
    <source>
        <dbReference type="EMBL" id="OJJ38766.1"/>
    </source>
</evidence>
<feature type="transmembrane region" description="Helical" evidence="2">
    <location>
        <begin position="271"/>
        <end position="297"/>
    </location>
</feature>
<dbReference type="Proteomes" id="UP000184383">
    <property type="component" value="Unassembled WGS sequence"/>
</dbReference>
<keyword evidence="2" id="KW-1133">Transmembrane helix</keyword>
<keyword evidence="1" id="KW-0175">Coiled coil</keyword>
<evidence type="ECO:0000256" key="1">
    <source>
        <dbReference type="SAM" id="Coils"/>
    </source>
</evidence>
<keyword evidence="2" id="KW-0472">Membrane</keyword>
<evidence type="ECO:0000313" key="4">
    <source>
        <dbReference type="Proteomes" id="UP000184383"/>
    </source>
</evidence>
<proteinExistence type="predicted"/>
<feature type="coiled-coil region" evidence="1">
    <location>
        <begin position="216"/>
        <end position="243"/>
    </location>
</feature>
<accession>A0A1L9RV18</accession>
<protein>
    <submittedName>
        <fullName evidence="3">Uncharacterized protein</fullName>
    </submittedName>
</protein>
<dbReference type="VEuPathDB" id="FungiDB:ASPWEDRAFT_168652"/>
<feature type="transmembrane region" description="Helical" evidence="2">
    <location>
        <begin position="246"/>
        <end position="265"/>
    </location>
</feature>
<organism evidence="3 4">
    <name type="scientific">Aspergillus wentii DTO 134E9</name>
    <dbReference type="NCBI Taxonomy" id="1073089"/>
    <lineage>
        <taxon>Eukaryota</taxon>
        <taxon>Fungi</taxon>
        <taxon>Dikarya</taxon>
        <taxon>Ascomycota</taxon>
        <taxon>Pezizomycotina</taxon>
        <taxon>Eurotiomycetes</taxon>
        <taxon>Eurotiomycetidae</taxon>
        <taxon>Eurotiales</taxon>
        <taxon>Aspergillaceae</taxon>
        <taxon>Aspergillus</taxon>
        <taxon>Aspergillus subgen. Cremei</taxon>
    </lineage>
</organism>
<gene>
    <name evidence="3" type="ORF">ASPWEDRAFT_168652</name>
</gene>
<dbReference type="GeneID" id="63746174"/>
<dbReference type="EMBL" id="KV878210">
    <property type="protein sequence ID" value="OJJ38766.1"/>
    <property type="molecule type" value="Genomic_DNA"/>
</dbReference>
<dbReference type="Gene3D" id="1.20.1170.10">
    <property type="match status" value="1"/>
</dbReference>
<keyword evidence="4" id="KW-1185">Reference proteome</keyword>
<dbReference type="AlphaFoldDB" id="A0A1L9RV18"/>
<sequence>MASALPKYSVTDAPPSYDSILQKIDNAVGRDRSPEKYLAVANTLSDRELTVITNEAKDKPLPPRATVAMAKAAETEKAQQGLRDAAGSATQAAQDVLGIFEAVRLKIIEIGKFTSRIFCRLCKDISRLTFEQILTDSRDLAVDIGQYASSFDRVVVEFCANQSNTVEQGIAQIETFIAKADGLETKGKAMKTRFETLGKEFGTFVVSFNDWAKDKQEGINKEVQALQDQINGLNEKVNRLEKALEGLGLFLGVGLPVLAAGIALSGRFAPLVGIVGLTVAIGTAGSIAGIASALLVFRNQIRGKENQINKRGQITQIQDARNGLTKLGTEKLTSFSEAVNMLSGFWQNVAVDARAIRDWLKTGADFASSPAYMRTNLDQGSGSVNQSMSTYLDAYARGIQPIT</sequence>
<dbReference type="RefSeq" id="XP_040692442.1">
    <property type="nucleotide sequence ID" value="XM_040830326.1"/>
</dbReference>
<dbReference type="OrthoDB" id="4961018at2759"/>
<keyword evidence="2" id="KW-0812">Transmembrane</keyword>
<dbReference type="SUPFAM" id="SSF58100">
    <property type="entry name" value="Bacterial hemolysins"/>
    <property type="match status" value="1"/>
</dbReference>
<name>A0A1L9RV18_ASPWE</name>
<evidence type="ECO:0000256" key="2">
    <source>
        <dbReference type="SAM" id="Phobius"/>
    </source>
</evidence>
<reference evidence="4" key="1">
    <citation type="journal article" date="2017" name="Genome Biol.">
        <title>Comparative genomics reveals high biological diversity and specific adaptations in the industrially and medically important fungal genus Aspergillus.</title>
        <authorList>
            <person name="de Vries R.P."/>
            <person name="Riley R."/>
            <person name="Wiebenga A."/>
            <person name="Aguilar-Osorio G."/>
            <person name="Amillis S."/>
            <person name="Uchima C.A."/>
            <person name="Anderluh G."/>
            <person name="Asadollahi M."/>
            <person name="Askin M."/>
            <person name="Barry K."/>
            <person name="Battaglia E."/>
            <person name="Bayram O."/>
            <person name="Benocci T."/>
            <person name="Braus-Stromeyer S.A."/>
            <person name="Caldana C."/>
            <person name="Canovas D."/>
            <person name="Cerqueira G.C."/>
            <person name="Chen F."/>
            <person name="Chen W."/>
            <person name="Choi C."/>
            <person name="Clum A."/>
            <person name="Dos Santos R.A."/>
            <person name="Damasio A.R."/>
            <person name="Diallinas G."/>
            <person name="Emri T."/>
            <person name="Fekete E."/>
            <person name="Flipphi M."/>
            <person name="Freyberg S."/>
            <person name="Gallo A."/>
            <person name="Gournas C."/>
            <person name="Habgood R."/>
            <person name="Hainaut M."/>
            <person name="Harispe M.L."/>
            <person name="Henrissat B."/>
            <person name="Hilden K.S."/>
            <person name="Hope R."/>
            <person name="Hossain A."/>
            <person name="Karabika E."/>
            <person name="Karaffa L."/>
            <person name="Karanyi Z."/>
            <person name="Krasevec N."/>
            <person name="Kuo A."/>
            <person name="Kusch H."/>
            <person name="LaButti K."/>
            <person name="Lagendijk E.L."/>
            <person name="Lapidus A."/>
            <person name="Levasseur A."/>
            <person name="Lindquist E."/>
            <person name="Lipzen A."/>
            <person name="Logrieco A.F."/>
            <person name="MacCabe A."/>
            <person name="Maekelae M.R."/>
            <person name="Malavazi I."/>
            <person name="Melin P."/>
            <person name="Meyer V."/>
            <person name="Mielnichuk N."/>
            <person name="Miskei M."/>
            <person name="Molnar A.P."/>
            <person name="Mule G."/>
            <person name="Ngan C.Y."/>
            <person name="Orejas M."/>
            <person name="Orosz E."/>
            <person name="Ouedraogo J.P."/>
            <person name="Overkamp K.M."/>
            <person name="Park H.-S."/>
            <person name="Perrone G."/>
            <person name="Piumi F."/>
            <person name="Punt P.J."/>
            <person name="Ram A.F."/>
            <person name="Ramon A."/>
            <person name="Rauscher S."/>
            <person name="Record E."/>
            <person name="Riano-Pachon D.M."/>
            <person name="Robert V."/>
            <person name="Roehrig J."/>
            <person name="Ruller R."/>
            <person name="Salamov A."/>
            <person name="Salih N.S."/>
            <person name="Samson R.A."/>
            <person name="Sandor E."/>
            <person name="Sanguinetti M."/>
            <person name="Schuetze T."/>
            <person name="Sepcic K."/>
            <person name="Shelest E."/>
            <person name="Sherlock G."/>
            <person name="Sophianopoulou V."/>
            <person name="Squina F.M."/>
            <person name="Sun H."/>
            <person name="Susca A."/>
            <person name="Todd R.B."/>
            <person name="Tsang A."/>
            <person name="Unkles S.E."/>
            <person name="van de Wiele N."/>
            <person name="van Rossen-Uffink D."/>
            <person name="Oliveira J.V."/>
            <person name="Vesth T.C."/>
            <person name="Visser J."/>
            <person name="Yu J.-H."/>
            <person name="Zhou M."/>
            <person name="Andersen M.R."/>
            <person name="Archer D.B."/>
            <person name="Baker S.E."/>
            <person name="Benoit I."/>
            <person name="Brakhage A.A."/>
            <person name="Braus G.H."/>
            <person name="Fischer R."/>
            <person name="Frisvad J.C."/>
            <person name="Goldman G.H."/>
            <person name="Houbraken J."/>
            <person name="Oakley B."/>
            <person name="Pocsi I."/>
            <person name="Scazzocchio C."/>
            <person name="Seiboth B."/>
            <person name="vanKuyk P.A."/>
            <person name="Wortman J."/>
            <person name="Dyer P.S."/>
            <person name="Grigoriev I.V."/>
        </authorList>
    </citation>
    <scope>NUCLEOTIDE SEQUENCE [LARGE SCALE GENOMIC DNA]</scope>
    <source>
        <strain evidence="4">DTO 134E9</strain>
    </source>
</reference>